<dbReference type="AlphaFoldDB" id="A0AAE1G896"/>
<accession>A0AAE1G896</accession>
<protein>
    <recommendedName>
        <fullName evidence="2">DUF7047 domain-containing protein</fullName>
    </recommendedName>
</protein>
<dbReference type="InterPro" id="IPR055475">
    <property type="entry name" value="DUF7047"/>
</dbReference>
<gene>
    <name evidence="3" type="ORF">Pcinc_008045</name>
</gene>
<name>A0AAE1G896_PETCI</name>
<dbReference type="EMBL" id="JAWQEG010000602">
    <property type="protein sequence ID" value="KAK3887895.1"/>
    <property type="molecule type" value="Genomic_DNA"/>
</dbReference>
<feature type="domain" description="DUF7047" evidence="2">
    <location>
        <begin position="89"/>
        <end position="112"/>
    </location>
</feature>
<dbReference type="Pfam" id="PF23088">
    <property type="entry name" value="DUF7047"/>
    <property type="match status" value="1"/>
</dbReference>
<evidence type="ECO:0000313" key="3">
    <source>
        <dbReference type="EMBL" id="KAK3887895.1"/>
    </source>
</evidence>
<reference evidence="3" key="1">
    <citation type="submission" date="2023-10" db="EMBL/GenBank/DDBJ databases">
        <title>Genome assemblies of two species of porcelain crab, Petrolisthes cinctipes and Petrolisthes manimaculis (Anomura: Porcellanidae).</title>
        <authorList>
            <person name="Angst P."/>
        </authorList>
    </citation>
    <scope>NUCLEOTIDE SEQUENCE</scope>
    <source>
        <strain evidence="3">PB745_01</strain>
        <tissue evidence="3">Gill</tissue>
    </source>
</reference>
<evidence type="ECO:0000313" key="4">
    <source>
        <dbReference type="Proteomes" id="UP001286313"/>
    </source>
</evidence>
<evidence type="ECO:0000259" key="2">
    <source>
        <dbReference type="Pfam" id="PF23088"/>
    </source>
</evidence>
<keyword evidence="4" id="KW-1185">Reference proteome</keyword>
<sequence>MKKVLTTALSWDERIHRATSPYFDDILVDQRIASSEDVEAHLQCYGLVCKAAEQVSQGARVLGIRVWGENQSLFWRRDNEVGEIPPKLTRRSVFSLCGRLISHLPVCGWLDIKFVTSAENKADVLTRVPKKWLSPGSQLVCGVIASVPKNEISKIHISSGHPGIKPNKIFNYEVRLLGIDSVSKNEQPVDLSFAVGDRVWVRHLSRRCDIRSHVGTVTKITSAQNIEVDGIPRHVRDLRAVAPESIAMEGGNEQPDYEDSWDVEPDESLVVHQPVNVGELRGLDVEGSSSESEGSDTGRPLPRRGSRERRPASLFQYNDLP</sequence>
<evidence type="ECO:0000256" key="1">
    <source>
        <dbReference type="SAM" id="MobiDB-lite"/>
    </source>
</evidence>
<organism evidence="3 4">
    <name type="scientific">Petrolisthes cinctipes</name>
    <name type="common">Flat porcelain crab</name>
    <dbReference type="NCBI Taxonomy" id="88211"/>
    <lineage>
        <taxon>Eukaryota</taxon>
        <taxon>Metazoa</taxon>
        <taxon>Ecdysozoa</taxon>
        <taxon>Arthropoda</taxon>
        <taxon>Crustacea</taxon>
        <taxon>Multicrustacea</taxon>
        <taxon>Malacostraca</taxon>
        <taxon>Eumalacostraca</taxon>
        <taxon>Eucarida</taxon>
        <taxon>Decapoda</taxon>
        <taxon>Pleocyemata</taxon>
        <taxon>Anomura</taxon>
        <taxon>Galatheoidea</taxon>
        <taxon>Porcellanidae</taxon>
        <taxon>Petrolisthes</taxon>
    </lineage>
</organism>
<proteinExistence type="predicted"/>
<dbReference type="Proteomes" id="UP001286313">
    <property type="component" value="Unassembled WGS sequence"/>
</dbReference>
<feature type="region of interest" description="Disordered" evidence="1">
    <location>
        <begin position="273"/>
        <end position="321"/>
    </location>
</feature>
<comment type="caution">
    <text evidence="3">The sequence shown here is derived from an EMBL/GenBank/DDBJ whole genome shotgun (WGS) entry which is preliminary data.</text>
</comment>